<comment type="caution">
    <text evidence="1">The sequence shown here is derived from an EMBL/GenBank/DDBJ whole genome shotgun (WGS) entry which is preliminary data.</text>
</comment>
<reference evidence="1 2" key="1">
    <citation type="journal article" date="2024" name="Nat. Commun.">
        <title>Phylogenomics reveals the evolutionary origins of lichenization in chlorophyte algae.</title>
        <authorList>
            <person name="Puginier C."/>
            <person name="Libourel C."/>
            <person name="Otte J."/>
            <person name="Skaloud P."/>
            <person name="Haon M."/>
            <person name="Grisel S."/>
            <person name="Petersen M."/>
            <person name="Berrin J.G."/>
            <person name="Delaux P.M."/>
            <person name="Dal Grande F."/>
            <person name="Keller J."/>
        </authorList>
    </citation>
    <scope>NUCLEOTIDE SEQUENCE [LARGE SCALE GENOMIC DNA]</scope>
    <source>
        <strain evidence="1 2">SAG 2523</strain>
    </source>
</reference>
<keyword evidence="2" id="KW-1185">Reference proteome</keyword>
<organism evidence="1 2">
    <name type="scientific">Apatococcus fuscideae</name>
    <dbReference type="NCBI Taxonomy" id="2026836"/>
    <lineage>
        <taxon>Eukaryota</taxon>
        <taxon>Viridiplantae</taxon>
        <taxon>Chlorophyta</taxon>
        <taxon>core chlorophytes</taxon>
        <taxon>Trebouxiophyceae</taxon>
        <taxon>Chlorellales</taxon>
        <taxon>Chlorellaceae</taxon>
        <taxon>Apatococcus</taxon>
    </lineage>
</organism>
<accession>A0AAW1RG10</accession>
<evidence type="ECO:0000313" key="2">
    <source>
        <dbReference type="Proteomes" id="UP001485043"/>
    </source>
</evidence>
<dbReference type="AlphaFoldDB" id="A0AAW1RG10"/>
<evidence type="ECO:0000313" key="1">
    <source>
        <dbReference type="EMBL" id="KAK9832568.1"/>
    </source>
</evidence>
<proteinExistence type="predicted"/>
<dbReference type="EMBL" id="JALJOV010002237">
    <property type="protein sequence ID" value="KAK9832568.1"/>
    <property type="molecule type" value="Genomic_DNA"/>
</dbReference>
<dbReference type="Proteomes" id="UP001485043">
    <property type="component" value="Unassembled WGS sequence"/>
</dbReference>
<gene>
    <name evidence="1" type="ORF">WJX84_002063</name>
</gene>
<evidence type="ECO:0008006" key="3">
    <source>
        <dbReference type="Google" id="ProtNLM"/>
    </source>
</evidence>
<protein>
    <recommendedName>
        <fullName evidence="3">PDZ domain-containing protein</fullName>
    </recommendedName>
</protein>
<name>A0AAW1RG10_9CHLO</name>
<sequence>MVTDDTDHAWGIKSRVQSASFPGETSGWPIGRSAEVTAARGNYILELNGQPALQVMREMWKLMEREHRALPIQIGMSEDGSESDYLARNIRFDPLGQAVLASSSSKPPLRLVFGMPLLQVACDEVQTGTRVQLLVRDPAWGRQALEADLQGYLQGLPSGISPEQGTLGGLLYSCVESQQQEHRILTSAFPALPWQGCMVQGEFGPLGKSGSPAAMHSFSSSLGFLRQSTLPATS</sequence>